<dbReference type="RefSeq" id="WP_256303222.1">
    <property type="nucleotide sequence ID" value="NZ_JANFYS010000004.1"/>
</dbReference>
<dbReference type="Gene3D" id="3.90.226.10">
    <property type="entry name" value="2-enoyl-CoA Hydratase, Chain A, domain 1"/>
    <property type="match status" value="1"/>
</dbReference>
<dbReference type="Pfam" id="PF17820">
    <property type="entry name" value="PDZ_6"/>
    <property type="match status" value="1"/>
</dbReference>
<dbReference type="InterPro" id="IPR041489">
    <property type="entry name" value="PDZ_6"/>
</dbReference>
<evidence type="ECO:0000256" key="4">
    <source>
        <dbReference type="ARBA" id="ARBA00022825"/>
    </source>
</evidence>
<comment type="similarity">
    <text evidence="1">Belongs to the peptidase S41A family.</text>
</comment>
<comment type="caution">
    <text evidence="6">The sequence shown here is derived from an EMBL/GenBank/DDBJ whole genome shotgun (WGS) entry which is preliminary data.</text>
</comment>
<evidence type="ECO:0000313" key="6">
    <source>
        <dbReference type="EMBL" id="MCQ4769462.1"/>
    </source>
</evidence>
<dbReference type="PROSITE" id="PS50106">
    <property type="entry name" value="PDZ"/>
    <property type="match status" value="1"/>
</dbReference>
<dbReference type="GO" id="GO:0030288">
    <property type="term" value="C:outer membrane-bounded periplasmic space"/>
    <property type="evidence" value="ECO:0007669"/>
    <property type="project" value="TreeGrafter"/>
</dbReference>
<dbReference type="GO" id="GO:0007165">
    <property type="term" value="P:signal transduction"/>
    <property type="evidence" value="ECO:0007669"/>
    <property type="project" value="TreeGrafter"/>
</dbReference>
<dbReference type="AlphaFoldDB" id="A0AAW5JKW6"/>
<dbReference type="Gene3D" id="3.30.750.44">
    <property type="match status" value="1"/>
</dbReference>
<dbReference type="GO" id="GO:0006508">
    <property type="term" value="P:proteolysis"/>
    <property type="evidence" value="ECO:0007669"/>
    <property type="project" value="UniProtKB-KW"/>
</dbReference>
<dbReference type="InterPro" id="IPR004447">
    <property type="entry name" value="Peptidase_S41A"/>
</dbReference>
<dbReference type="InterPro" id="IPR029045">
    <property type="entry name" value="ClpP/crotonase-like_dom_sf"/>
</dbReference>
<dbReference type="Pfam" id="PF03572">
    <property type="entry name" value="Peptidase_S41"/>
    <property type="match status" value="1"/>
</dbReference>
<evidence type="ECO:0000313" key="7">
    <source>
        <dbReference type="Proteomes" id="UP001204562"/>
    </source>
</evidence>
<evidence type="ECO:0000256" key="1">
    <source>
        <dbReference type="ARBA" id="ARBA00009179"/>
    </source>
</evidence>
<dbReference type="CDD" id="cd07560">
    <property type="entry name" value="Peptidase_S41_CPP"/>
    <property type="match status" value="1"/>
</dbReference>
<protein>
    <submittedName>
        <fullName evidence="6">S41 family peptidase</fullName>
    </submittedName>
</protein>
<feature type="domain" description="PDZ" evidence="5">
    <location>
        <begin position="86"/>
        <end position="170"/>
    </location>
</feature>
<keyword evidence="3" id="KW-0378">Hydrolase</keyword>
<dbReference type="SMART" id="SM00228">
    <property type="entry name" value="PDZ"/>
    <property type="match status" value="1"/>
</dbReference>
<gene>
    <name evidence="6" type="ORF">NE579_03135</name>
</gene>
<keyword evidence="4" id="KW-0720">Serine protease</keyword>
<dbReference type="PANTHER" id="PTHR32060:SF30">
    <property type="entry name" value="CARBOXY-TERMINAL PROCESSING PROTEASE CTPA"/>
    <property type="match status" value="1"/>
</dbReference>
<dbReference type="GO" id="GO:0004175">
    <property type="term" value="F:endopeptidase activity"/>
    <property type="evidence" value="ECO:0007669"/>
    <property type="project" value="TreeGrafter"/>
</dbReference>
<reference evidence="6" key="1">
    <citation type="submission" date="2022-06" db="EMBL/GenBank/DDBJ databases">
        <title>Isolation of gut microbiota from human fecal samples.</title>
        <authorList>
            <person name="Pamer E.G."/>
            <person name="Barat B."/>
            <person name="Waligurski E."/>
            <person name="Medina S."/>
            <person name="Paddock L."/>
            <person name="Mostad J."/>
        </authorList>
    </citation>
    <scope>NUCLEOTIDE SEQUENCE</scope>
    <source>
        <strain evidence="6">DFI.9.91</strain>
    </source>
</reference>
<dbReference type="InterPro" id="IPR001478">
    <property type="entry name" value="PDZ"/>
</dbReference>
<dbReference type="InterPro" id="IPR036034">
    <property type="entry name" value="PDZ_sf"/>
</dbReference>
<evidence type="ECO:0000256" key="2">
    <source>
        <dbReference type="ARBA" id="ARBA00022670"/>
    </source>
</evidence>
<dbReference type="InterPro" id="IPR005151">
    <property type="entry name" value="Tail-specific_protease"/>
</dbReference>
<dbReference type="Gene3D" id="2.30.42.10">
    <property type="match status" value="1"/>
</dbReference>
<dbReference type="SMART" id="SM00245">
    <property type="entry name" value="TSPc"/>
    <property type="match status" value="1"/>
</dbReference>
<dbReference type="EMBL" id="JANFYS010000004">
    <property type="protein sequence ID" value="MCQ4769462.1"/>
    <property type="molecule type" value="Genomic_DNA"/>
</dbReference>
<proteinExistence type="inferred from homology"/>
<sequence>MKTKRFSGWSLLLTALLSLLLTLALAFGALWALIGPEGLSMAEAMVLINARFVGDHDIGKAADAAMDGLITGLGDRWSYYVDAKGYENLKNSKDNAYVGIGVTVSYPEGEEGLYVEAVAENGPAAAAGLRPGDTILAVGEVRLAGEDRNRGTELIQGEAGTQVELLLRGGGGEERTVSVTRGRVEEHPVSYALLADGTGLITIQNFNSRCADEAIAAVDDLREQGAERLVFDVRNNGGGFLDELTRLLDYLLPEGPIFRSQTKAGRETVVSSDAGCVEMPMAVLVNENTYSAAELFAAELQEWDWGEVVGVQTFGKGFSQQTFPLLNGGAVNLSTAKYFTGQGNCLIGVGLTPDRVVELDEEQAAKLRARILDPAEDPQLQAAIAAA</sequence>
<organism evidence="6 7">
    <name type="scientific">Intestinimonas massiliensis</name>
    <name type="common">ex Afouda et al. 2020</name>
    <dbReference type="NCBI Taxonomy" id="1673721"/>
    <lineage>
        <taxon>Bacteria</taxon>
        <taxon>Bacillati</taxon>
        <taxon>Bacillota</taxon>
        <taxon>Clostridia</taxon>
        <taxon>Eubacteriales</taxon>
        <taxon>Intestinimonas</taxon>
    </lineage>
</organism>
<dbReference type="SUPFAM" id="SSF50156">
    <property type="entry name" value="PDZ domain-like"/>
    <property type="match status" value="1"/>
</dbReference>
<dbReference type="PANTHER" id="PTHR32060">
    <property type="entry name" value="TAIL-SPECIFIC PROTEASE"/>
    <property type="match status" value="1"/>
</dbReference>
<dbReference type="Proteomes" id="UP001204562">
    <property type="component" value="Unassembled WGS sequence"/>
</dbReference>
<accession>A0AAW5JKW6</accession>
<dbReference type="SUPFAM" id="SSF52096">
    <property type="entry name" value="ClpP/crotonase"/>
    <property type="match status" value="1"/>
</dbReference>
<evidence type="ECO:0000259" key="5">
    <source>
        <dbReference type="PROSITE" id="PS50106"/>
    </source>
</evidence>
<dbReference type="GO" id="GO:0008236">
    <property type="term" value="F:serine-type peptidase activity"/>
    <property type="evidence" value="ECO:0007669"/>
    <property type="project" value="UniProtKB-KW"/>
</dbReference>
<name>A0AAW5JKW6_9FIRM</name>
<dbReference type="CDD" id="cd06782">
    <property type="entry name" value="cpPDZ_CPP-like"/>
    <property type="match status" value="1"/>
</dbReference>
<evidence type="ECO:0000256" key="3">
    <source>
        <dbReference type="ARBA" id="ARBA00022801"/>
    </source>
</evidence>
<keyword evidence="2" id="KW-0645">Protease</keyword>